<feature type="compositionally biased region" description="Polar residues" evidence="1">
    <location>
        <begin position="109"/>
        <end position="125"/>
    </location>
</feature>
<name>A0A5J6ZD87_9CORY</name>
<evidence type="ECO:0000313" key="3">
    <source>
        <dbReference type="Proteomes" id="UP000326711"/>
    </source>
</evidence>
<protein>
    <submittedName>
        <fullName evidence="2">Uncharacterized protein</fullName>
    </submittedName>
</protein>
<proteinExistence type="predicted"/>
<dbReference type="EMBL" id="CP045032">
    <property type="protein sequence ID" value="QFQ02830.1"/>
    <property type="molecule type" value="Genomic_DNA"/>
</dbReference>
<evidence type="ECO:0000256" key="1">
    <source>
        <dbReference type="SAM" id="MobiDB-lite"/>
    </source>
</evidence>
<feature type="region of interest" description="Disordered" evidence="1">
    <location>
        <begin position="61"/>
        <end position="125"/>
    </location>
</feature>
<keyword evidence="3" id="KW-1185">Reference proteome</keyword>
<dbReference type="KEGG" id="cuo:CUROG_07385"/>
<accession>A0A5J6ZD87</accession>
<feature type="compositionally biased region" description="Low complexity" evidence="1">
    <location>
        <begin position="67"/>
        <end position="90"/>
    </location>
</feature>
<evidence type="ECO:0000313" key="2">
    <source>
        <dbReference type="EMBL" id="QFQ02830.1"/>
    </source>
</evidence>
<reference evidence="3" key="1">
    <citation type="submission" date="2019-10" db="EMBL/GenBank/DDBJ databases">
        <title>Complete genome sequence of Corynebacterium urogenitalis DSM 108747, isolated from the genital tract of a cow.</title>
        <authorList>
            <person name="Ruckert C."/>
            <person name="Ballas P."/>
            <person name="Wagener K."/>
            <person name="Drillich M."/>
            <person name="Kaempfer P."/>
            <person name="Busse H.-J."/>
            <person name="Ehling-Schulz M."/>
        </authorList>
    </citation>
    <scope>NUCLEOTIDE SEQUENCE [LARGE SCALE GENOMIC DNA]</scope>
    <source>
        <strain evidence="3">LMM 1652</strain>
    </source>
</reference>
<organism evidence="2 3">
    <name type="scientific">Corynebacterium urogenitale</name>
    <dbReference type="NCBI Taxonomy" id="2487892"/>
    <lineage>
        <taxon>Bacteria</taxon>
        <taxon>Bacillati</taxon>
        <taxon>Actinomycetota</taxon>
        <taxon>Actinomycetes</taxon>
        <taxon>Mycobacteriales</taxon>
        <taxon>Corynebacteriaceae</taxon>
        <taxon>Corynebacterium</taxon>
    </lineage>
</organism>
<dbReference type="Proteomes" id="UP000326711">
    <property type="component" value="Chromosome"/>
</dbReference>
<gene>
    <name evidence="2" type="ORF">CUROG_07385</name>
</gene>
<sequence length="125" mass="12687">MCRGSPPSVYASCNLPIAAISLFCTNCNFSKVVGMRNSNHITTTTIAALIGLATLSACGAETDEQSADTTSSTATSAATETVTTTSADDAMSSGDSTSAGEDETAGVFTPQSPADFTSSMRWIAP</sequence>
<dbReference type="AlphaFoldDB" id="A0A5J6ZD87"/>